<dbReference type="AlphaFoldDB" id="A0A0H4TJZ1"/>
<dbReference type="EMBL" id="KP715425">
    <property type="protein sequence ID" value="AKQ09609.1"/>
    <property type="molecule type" value="Genomic_DNA"/>
</dbReference>
<proteinExistence type="predicted"/>
<protein>
    <submittedName>
        <fullName evidence="1">Uncharacterized protein</fullName>
    </submittedName>
</protein>
<accession>A0A0H4TJZ1</accession>
<reference evidence="1" key="1">
    <citation type="journal article" date="2015" name="J. Nat. Prod.">
        <title>Combining Mass Spectrometric Metabolic Profiling with Genomic Analysis: A Powerful Approach for Discovering Natural Products from Cyanobacteria.</title>
        <authorList>
            <person name="Kleigrewe K."/>
            <person name="Almaliti J."/>
            <person name="Tian I.Y."/>
            <person name="Kinnel R.B."/>
            <person name="Korobeynikov A."/>
            <person name="Monroe E.A."/>
            <person name="Duggan B.M."/>
            <person name="Di Marzo V."/>
            <person name="Sherman D.H."/>
            <person name="Dorrestein P.C."/>
            <person name="Gerwick L."/>
            <person name="Gerwick W.H."/>
        </authorList>
    </citation>
    <scope>NUCLEOTIDE SEQUENCE</scope>
    <source>
        <strain evidence="1">PNG 5-198</strain>
    </source>
</reference>
<dbReference type="EMBL" id="MKZS01000001">
    <property type="protein sequence ID" value="OLT62078.1"/>
    <property type="molecule type" value="Genomic_DNA"/>
</dbReference>
<evidence type="ECO:0000313" key="3">
    <source>
        <dbReference type="Proteomes" id="UP000186657"/>
    </source>
</evidence>
<reference evidence="2 3" key="2">
    <citation type="submission" date="2016-10" db="EMBL/GenBank/DDBJ databases">
        <title>Comparative genomics uncovers the prolific and rare metabolic potential of the cyanobacterial genus Moorea.</title>
        <authorList>
            <person name="Leao T."/>
            <person name="Castelao G."/>
            <person name="Korobeynikov A."/>
            <person name="Monroe E.A."/>
            <person name="Podell S."/>
            <person name="Glukhov E."/>
            <person name="Allen E."/>
            <person name="Gerwick W.H."/>
            <person name="Gerwick L."/>
        </authorList>
    </citation>
    <scope>NUCLEOTIDE SEQUENCE [LARGE SCALE GENOMIC DNA]</scope>
    <source>
        <strain evidence="2 3">PNG5-198</strain>
    </source>
</reference>
<keyword evidence="3" id="KW-1185">Reference proteome</keyword>
<dbReference type="Proteomes" id="UP000186657">
    <property type="component" value="Unassembled WGS sequence"/>
</dbReference>
<evidence type="ECO:0000313" key="2">
    <source>
        <dbReference type="EMBL" id="OLT62078.1"/>
    </source>
</evidence>
<evidence type="ECO:0000313" key="1">
    <source>
        <dbReference type="EMBL" id="AKQ09609.1"/>
    </source>
</evidence>
<organism evidence="1">
    <name type="scientific">Moorena bouillonii PNG</name>
    <dbReference type="NCBI Taxonomy" id="568701"/>
    <lineage>
        <taxon>Bacteria</taxon>
        <taxon>Bacillati</taxon>
        <taxon>Cyanobacteriota</taxon>
        <taxon>Cyanophyceae</taxon>
        <taxon>Coleofasciculales</taxon>
        <taxon>Coleofasciculaceae</taxon>
        <taxon>Moorena</taxon>
    </lineage>
</organism>
<sequence length="75" mass="7913">MSTLIWALSWPFAIALAIASKLLPLPEAITPSFTGEVVGKESTLCWEEMLGEIKLGLESGEVILAVISGNAITPS</sequence>
<gene>
    <name evidence="2" type="ORF">BJP37_26715</name>
</gene>
<name>A0A0H4TJZ1_9CYAN</name>